<dbReference type="InterPro" id="IPR025602">
    <property type="entry name" value="BCP1_family"/>
</dbReference>
<keyword evidence="3" id="KW-0653">Protein transport</keyword>
<evidence type="ECO:0000256" key="3">
    <source>
        <dbReference type="PIRNR" id="PIRNR028983"/>
    </source>
</evidence>
<name>A0AAN7TVX2_9PEZI</name>
<accession>A0AAN7TVX2</accession>
<organism evidence="5 6">
    <name type="scientific">Meristemomyces frigidus</name>
    <dbReference type="NCBI Taxonomy" id="1508187"/>
    <lineage>
        <taxon>Eukaryota</taxon>
        <taxon>Fungi</taxon>
        <taxon>Dikarya</taxon>
        <taxon>Ascomycota</taxon>
        <taxon>Pezizomycotina</taxon>
        <taxon>Dothideomycetes</taxon>
        <taxon>Dothideomycetidae</taxon>
        <taxon>Mycosphaerellales</taxon>
        <taxon>Teratosphaeriaceae</taxon>
        <taxon>Meristemomyces</taxon>
    </lineage>
</organism>
<dbReference type="PIRSF" id="PIRSF028983">
    <property type="entry name" value="BCP1"/>
    <property type="match status" value="1"/>
</dbReference>
<dbReference type="GO" id="GO:0005634">
    <property type="term" value="C:nucleus"/>
    <property type="evidence" value="ECO:0007669"/>
    <property type="project" value="UniProtKB-SubCell"/>
</dbReference>
<feature type="region of interest" description="Disordered" evidence="4">
    <location>
        <begin position="200"/>
        <end position="221"/>
    </location>
</feature>
<gene>
    <name evidence="5" type="ORF">LTR62_005876</name>
</gene>
<evidence type="ECO:0000256" key="2">
    <source>
        <dbReference type="ARBA" id="ARBA00006781"/>
    </source>
</evidence>
<dbReference type="AlphaFoldDB" id="A0AAN7TVX2"/>
<keyword evidence="3" id="KW-0539">Nucleus</keyword>
<comment type="caution">
    <text evidence="5">The sequence shown here is derived from an EMBL/GenBank/DDBJ whole genome shotgun (WGS) entry which is preliminary data.</text>
</comment>
<comment type="similarity">
    <text evidence="2 3">Belongs to the BCP1 family.</text>
</comment>
<reference evidence="5" key="1">
    <citation type="submission" date="2023-08" db="EMBL/GenBank/DDBJ databases">
        <title>Black Yeasts Isolated from many extreme environments.</title>
        <authorList>
            <person name="Coleine C."/>
            <person name="Stajich J.E."/>
            <person name="Selbmann L."/>
        </authorList>
    </citation>
    <scope>NUCLEOTIDE SEQUENCE</scope>
    <source>
        <strain evidence="5">CCFEE 5401</strain>
    </source>
</reference>
<comment type="function">
    <text evidence="1 3">Involved in nuclear export, actin cytoskeleton organization and vesicular transport.</text>
</comment>
<dbReference type="PANTHER" id="PTHR13261:SF0">
    <property type="entry name" value="BRCA2 AND CDKN1A-INTERACTING PROTEIN"/>
    <property type="match status" value="1"/>
</dbReference>
<dbReference type="Proteomes" id="UP001310890">
    <property type="component" value="Unassembled WGS sequence"/>
</dbReference>
<dbReference type="EMBL" id="JAVRRL010000005">
    <property type="protein sequence ID" value="KAK5117259.1"/>
    <property type="molecule type" value="Genomic_DNA"/>
</dbReference>
<proteinExistence type="inferred from homology"/>
<keyword evidence="3" id="KW-0813">Transport</keyword>
<sequence length="301" mass="33648">MSKRKAGGEKPSRKNDRMDVDDESDGDSGSILNVDFEWFSPEEIDFHGLKLLLRQLFDVDNELIDLSELTNLILSQPHIGSTVKCEGDEEDEKSDPYAFMTVLNLHHHRDSVPAIQRLITYLLSKPGLKELNPLFTPSSKAQVGLILSERFINMPHQVVPPLYTQLQTEIASAAQAAERFNLTHYLIFSKTYIEVASQLDVEGEDDDRRPQKKKSKKGGKDAAAALAPEVFYFHPEDEVLHKFAVEYCDYEYTKAADAGASDAKRAFQEMGVKPMGHMILIEAGNFGEAVRAVGEYLGAQA</sequence>
<evidence type="ECO:0000256" key="1">
    <source>
        <dbReference type="ARBA" id="ARBA00002688"/>
    </source>
</evidence>
<evidence type="ECO:0000256" key="4">
    <source>
        <dbReference type="SAM" id="MobiDB-lite"/>
    </source>
</evidence>
<evidence type="ECO:0000313" key="5">
    <source>
        <dbReference type="EMBL" id="KAK5117259.1"/>
    </source>
</evidence>
<protein>
    <recommendedName>
        <fullName evidence="3">Protein BCP1</fullName>
    </recommendedName>
</protein>
<feature type="region of interest" description="Disordered" evidence="4">
    <location>
        <begin position="1"/>
        <end position="27"/>
    </location>
</feature>
<dbReference type="GO" id="GO:0015031">
    <property type="term" value="P:protein transport"/>
    <property type="evidence" value="ECO:0007669"/>
    <property type="project" value="UniProtKB-KW"/>
</dbReference>
<dbReference type="Pfam" id="PF13862">
    <property type="entry name" value="BCCIP"/>
    <property type="match status" value="1"/>
</dbReference>
<comment type="subcellular location">
    <subcellularLocation>
        <location evidence="3">Nucleus</location>
    </subcellularLocation>
</comment>
<evidence type="ECO:0000313" key="6">
    <source>
        <dbReference type="Proteomes" id="UP001310890"/>
    </source>
</evidence>
<dbReference type="PANTHER" id="PTHR13261">
    <property type="entry name" value="BRCA2 AND CDKN1A INTERACTING PROTEIN"/>
    <property type="match status" value="1"/>
</dbReference>
<feature type="compositionally biased region" description="Basic and acidic residues" evidence="4">
    <location>
        <begin position="1"/>
        <end position="18"/>
    </location>
</feature>